<evidence type="ECO:0000313" key="4">
    <source>
        <dbReference type="Proteomes" id="UP001219389"/>
    </source>
</evidence>
<accession>A0AAW6HCR3</accession>
<dbReference type="PROSITE" id="PS50109">
    <property type="entry name" value="HIS_KIN"/>
    <property type="match status" value="1"/>
</dbReference>
<dbReference type="GO" id="GO:0005524">
    <property type="term" value="F:ATP binding"/>
    <property type="evidence" value="ECO:0007669"/>
    <property type="project" value="UniProtKB-KW"/>
</dbReference>
<dbReference type="EMBL" id="JAQNZF010000004">
    <property type="protein sequence ID" value="MDC2741447.1"/>
    <property type="molecule type" value="Genomic_DNA"/>
</dbReference>
<dbReference type="Pfam" id="PF02518">
    <property type="entry name" value="HATPase_c"/>
    <property type="match status" value="1"/>
</dbReference>
<name>A0AAW6HCR3_BACOV</name>
<comment type="caution">
    <text evidence="3">The sequence shown here is derived from an EMBL/GenBank/DDBJ whole genome shotgun (WGS) entry which is preliminary data.</text>
</comment>
<sequence length="1000" mass="115420">MAKFKTSARTLDLLGRQQIAGIPTAINELFKNAHDAYADFAEIDYLRSQKLFILRDNGLGMTEEDFETRWLTLGTESKVSSSAITLPPIDENKPLREITGEKGIGRLAIASIGSQVLVLSRAKSYNSLNNTVVALINWRIFELPGLSLDEIIIPLRNIQGGTLPDMTLINNMKNELVDTLKKIAKNKQALESIITSILDEILSFNINPSEIENSLPNPSLSLLKNGHGTHFYISPVNEMLDNDIDGDSNNTDATKIEKMLVGFTNTMTPCHPKPQIELAFRDYKTDNKTYKDIINKDYFFTPEDFYTADHHIEGMFDEYGQFKGKVTIYKEKEFQDHIINWNGNNFRKTTCGPFNIDFAYVQGKSSQTIIGQEDYNRIIAKCDKYGGIYIYKDNIRILPYGDSDYDFIDIEKNRTKSASFYFFSYRRMFGAINISKQYNSELKEKAGREGFIENKAYRQMREILKNFFIQLAADFFRDNGGPKSIFWRERRSEQEKIYKALEKREKQAKAKKEIFIKKLNKFFEDLSSGAISLKIQEILNNVAIELGGVIYVRDAEKASQKILDIEFSTREKIETYKQTIKLVQPRGFFLNKRVAEDYNSYLIEFEKLETNLFSKALEDLEELLNYYTSRLHIEISKRKRLELAVNQVSSDATKIASKKGKEANTAASEVKQRVKELANQLMIGLEDKIRTIKDEFKQLQINNSDDFNLVKERQRMENEILAEKEKATNALDSVLKQLDSFYWEQDDLGNIVTSEDITQALQEKVFDLEEKMINDVELSQLGQAVGIIHHEFSSTVNSIRDSIKDLKAWADVNEKLEGLYTNIRTNFEHLDGYLNMFTPLSRRLQRTKEEIPANDIRLYIADLFYPRFERHNIKLKHTKGFSKRSLYGFRSTFYPVFVNIIDNAIHWVKQINKNEEKFIKLHADDTGVYIANNGPIISIADYERIFTYGFSRKPKGRGMGLFISQEALKESGYKLYVVSPLEGCNVTFKIEKIENYDTQE</sequence>
<keyword evidence="3" id="KW-0067">ATP-binding</keyword>
<reference evidence="3" key="1">
    <citation type="submission" date="2022-10" db="EMBL/GenBank/DDBJ databases">
        <title>Human gut microbiome strain richness.</title>
        <authorList>
            <person name="Chen-Liaw A."/>
        </authorList>
    </citation>
    <scope>NUCLEOTIDE SEQUENCE</scope>
    <source>
        <strain evidence="3">BSD2780120875st1_E1_BSD2780120875_150330</strain>
    </source>
</reference>
<proteinExistence type="predicted"/>
<dbReference type="Proteomes" id="UP001219389">
    <property type="component" value="Unassembled WGS sequence"/>
</dbReference>
<dbReference type="SMART" id="SM00387">
    <property type="entry name" value="HATPase_c"/>
    <property type="match status" value="1"/>
</dbReference>
<feature type="coiled-coil region" evidence="1">
    <location>
        <begin position="491"/>
        <end position="518"/>
    </location>
</feature>
<evidence type="ECO:0000259" key="2">
    <source>
        <dbReference type="PROSITE" id="PS50109"/>
    </source>
</evidence>
<dbReference type="Pfam" id="PF13589">
    <property type="entry name" value="HATPase_c_3"/>
    <property type="match status" value="1"/>
</dbReference>
<evidence type="ECO:0000313" key="3">
    <source>
        <dbReference type="EMBL" id="MDC2741447.1"/>
    </source>
</evidence>
<organism evidence="3 4">
    <name type="scientific">Bacteroides ovatus</name>
    <dbReference type="NCBI Taxonomy" id="28116"/>
    <lineage>
        <taxon>Bacteria</taxon>
        <taxon>Pseudomonadati</taxon>
        <taxon>Bacteroidota</taxon>
        <taxon>Bacteroidia</taxon>
        <taxon>Bacteroidales</taxon>
        <taxon>Bacteroidaceae</taxon>
        <taxon>Bacteroides</taxon>
    </lineage>
</organism>
<dbReference type="SUPFAM" id="SSF55874">
    <property type="entry name" value="ATPase domain of HSP90 chaperone/DNA topoisomerase II/histidine kinase"/>
    <property type="match status" value="2"/>
</dbReference>
<dbReference type="RefSeq" id="WP_008640471.1">
    <property type="nucleotide sequence ID" value="NZ_CAXTIO010000001.1"/>
</dbReference>
<dbReference type="Pfam" id="PF19191">
    <property type="entry name" value="HEF_HK"/>
    <property type="match status" value="1"/>
</dbReference>
<keyword evidence="3" id="KW-0547">Nucleotide-binding</keyword>
<dbReference type="Gene3D" id="3.30.565.10">
    <property type="entry name" value="Histidine kinase-like ATPase, C-terminal domain"/>
    <property type="match status" value="2"/>
</dbReference>
<protein>
    <submittedName>
        <fullName evidence="3">ATP-binding protein</fullName>
    </submittedName>
</protein>
<dbReference type="InterPro" id="IPR005467">
    <property type="entry name" value="His_kinase_dom"/>
</dbReference>
<evidence type="ECO:0000256" key="1">
    <source>
        <dbReference type="SAM" id="Coils"/>
    </source>
</evidence>
<dbReference type="InterPro" id="IPR003594">
    <property type="entry name" value="HATPase_dom"/>
</dbReference>
<feature type="domain" description="Histidine kinase" evidence="2">
    <location>
        <begin position="787"/>
        <end position="994"/>
    </location>
</feature>
<dbReference type="InterPro" id="IPR036890">
    <property type="entry name" value="HATPase_C_sf"/>
</dbReference>
<gene>
    <name evidence="3" type="ORF">PO382_04330</name>
</gene>
<feature type="coiled-coil region" evidence="1">
    <location>
        <begin position="660"/>
        <end position="702"/>
    </location>
</feature>
<dbReference type="AlphaFoldDB" id="A0AAW6HCR3"/>
<dbReference type="InterPro" id="IPR043836">
    <property type="entry name" value="DHp"/>
</dbReference>
<keyword evidence="1" id="KW-0175">Coiled coil</keyword>